<evidence type="ECO:0008006" key="3">
    <source>
        <dbReference type="Google" id="ProtNLM"/>
    </source>
</evidence>
<gene>
    <name evidence="1" type="ORF">NTEN_LOCUS11204</name>
</gene>
<protein>
    <recommendedName>
        <fullName evidence="3">TOG domain-containing protein</fullName>
    </recommendedName>
</protein>
<organism evidence="1 2">
    <name type="scientific">Nesidiocoris tenuis</name>
    <dbReference type="NCBI Taxonomy" id="355587"/>
    <lineage>
        <taxon>Eukaryota</taxon>
        <taxon>Metazoa</taxon>
        <taxon>Ecdysozoa</taxon>
        <taxon>Arthropoda</taxon>
        <taxon>Hexapoda</taxon>
        <taxon>Insecta</taxon>
        <taxon>Pterygota</taxon>
        <taxon>Neoptera</taxon>
        <taxon>Paraneoptera</taxon>
        <taxon>Hemiptera</taxon>
        <taxon>Heteroptera</taxon>
        <taxon>Panheteroptera</taxon>
        <taxon>Cimicomorpha</taxon>
        <taxon>Miridae</taxon>
        <taxon>Dicyphina</taxon>
        <taxon>Nesidiocoris</taxon>
    </lineage>
</organism>
<dbReference type="OrthoDB" id="7862313at2759"/>
<dbReference type="InterPro" id="IPR016024">
    <property type="entry name" value="ARM-type_fold"/>
</dbReference>
<keyword evidence="2" id="KW-1185">Reference proteome</keyword>
<dbReference type="AlphaFoldDB" id="A0A6H5GNT8"/>
<evidence type="ECO:0000313" key="1">
    <source>
        <dbReference type="EMBL" id="CAB0005727.1"/>
    </source>
</evidence>
<dbReference type="SUPFAM" id="SSF48371">
    <property type="entry name" value="ARM repeat"/>
    <property type="match status" value="1"/>
</dbReference>
<evidence type="ECO:0000313" key="2">
    <source>
        <dbReference type="Proteomes" id="UP000479000"/>
    </source>
</evidence>
<name>A0A6H5GNT8_9HEMI</name>
<reference evidence="1 2" key="1">
    <citation type="submission" date="2020-02" db="EMBL/GenBank/DDBJ databases">
        <authorList>
            <person name="Ferguson B K."/>
        </authorList>
    </citation>
    <scope>NUCLEOTIDE SEQUENCE [LARGE SCALE GENOMIC DNA]</scope>
</reference>
<proteinExistence type="predicted"/>
<sequence length="234" mass="25970">MPYFPNIMSQLNPYLTSKAEGDDVCLQVEALGNEKLGNVVTGLVMKAAELVVQDDDSDVVLAALEGFQVICKEIGSRLKGWNSIRDLLIKTVKEVLENQKAKEEDDDEEDGSSKATMLGVIAESISGLGPNVQQFIPKLFPYLLKETGNEDPDIRNNALYCIGEMAYHSKEAMIPVTASEAIKVLEAALPTLRGILRKVLSLVRFFDEMWAYLKAKCDRHVTVPKSRRGRLLNI</sequence>
<dbReference type="InterPro" id="IPR011989">
    <property type="entry name" value="ARM-like"/>
</dbReference>
<dbReference type="Gene3D" id="1.25.10.10">
    <property type="entry name" value="Leucine-rich Repeat Variant"/>
    <property type="match status" value="1"/>
</dbReference>
<dbReference type="Proteomes" id="UP000479000">
    <property type="component" value="Unassembled WGS sequence"/>
</dbReference>
<accession>A0A6H5GNT8</accession>
<dbReference type="EMBL" id="CADCXU010016595">
    <property type="protein sequence ID" value="CAB0005727.1"/>
    <property type="molecule type" value="Genomic_DNA"/>
</dbReference>